<dbReference type="InterPro" id="IPR013087">
    <property type="entry name" value="Znf_C2H2_type"/>
</dbReference>
<accession>A0A1D1XY17</accession>
<name>A0A1D1XY17_9ARAE</name>
<reference evidence="11" key="1">
    <citation type="submission" date="2015-07" db="EMBL/GenBank/DDBJ databases">
        <title>Transcriptome Assembly of Anthurium amnicola.</title>
        <authorList>
            <person name="Suzuki J."/>
        </authorList>
    </citation>
    <scope>NUCLEOTIDE SEQUENCE</scope>
</reference>
<dbReference type="PROSITE" id="PS00028">
    <property type="entry name" value="ZINC_FINGER_C2H2_1"/>
    <property type="match status" value="1"/>
</dbReference>
<evidence type="ECO:0000259" key="10">
    <source>
        <dbReference type="PROSITE" id="PS50157"/>
    </source>
</evidence>
<feature type="compositionally biased region" description="Low complexity" evidence="9">
    <location>
        <begin position="108"/>
        <end position="122"/>
    </location>
</feature>
<proteinExistence type="predicted"/>
<keyword evidence="6" id="KW-0804">Transcription</keyword>
<evidence type="ECO:0000256" key="4">
    <source>
        <dbReference type="ARBA" id="ARBA00022833"/>
    </source>
</evidence>
<dbReference type="Pfam" id="PF13912">
    <property type="entry name" value="zf-C2H2_6"/>
    <property type="match status" value="1"/>
</dbReference>
<feature type="compositionally biased region" description="Basic residues" evidence="9">
    <location>
        <begin position="96"/>
        <end position="105"/>
    </location>
</feature>
<feature type="domain" description="C2H2-type" evidence="10">
    <location>
        <begin position="76"/>
        <end position="103"/>
    </location>
</feature>
<dbReference type="InterPro" id="IPR052426">
    <property type="entry name" value="Plant_dev_regulator"/>
</dbReference>
<evidence type="ECO:0000256" key="6">
    <source>
        <dbReference type="ARBA" id="ARBA00023163"/>
    </source>
</evidence>
<feature type="non-terminal residue" evidence="11">
    <location>
        <position position="1"/>
    </location>
</feature>
<sequence>LIPHAIPIHRITVMATGLRVIPLSQQQKLATHDQHPNPNSWGWKRAEMEDDDAWEARAFAEDTSGLLGTTWPPRSYTCSFCRREFRSAQALGGHMNVHRRDRARLRQAPPGSRDPSPSSSAPAAPPAFPPPEFVAGGRLCLFYRVPAAGAIVTPTNSPTSLFTVPPCQGAPLVTSCADATQASEVGTTRRSHKGDSSKDDSNGEGADEGLDLELRLGW</sequence>
<keyword evidence="2" id="KW-0479">Metal-binding</keyword>
<dbReference type="GO" id="GO:0005634">
    <property type="term" value="C:nucleus"/>
    <property type="evidence" value="ECO:0007669"/>
    <property type="project" value="UniProtKB-SubCell"/>
</dbReference>
<dbReference type="GO" id="GO:0008270">
    <property type="term" value="F:zinc ion binding"/>
    <property type="evidence" value="ECO:0007669"/>
    <property type="project" value="UniProtKB-KW"/>
</dbReference>
<evidence type="ECO:0000256" key="3">
    <source>
        <dbReference type="ARBA" id="ARBA00022771"/>
    </source>
</evidence>
<dbReference type="PANTHER" id="PTHR45801">
    <property type="entry name" value="OS07G0101800 PROTEIN"/>
    <property type="match status" value="1"/>
</dbReference>
<keyword evidence="7" id="KW-0539">Nucleus</keyword>
<evidence type="ECO:0000256" key="1">
    <source>
        <dbReference type="ARBA" id="ARBA00004123"/>
    </source>
</evidence>
<evidence type="ECO:0000313" key="11">
    <source>
        <dbReference type="EMBL" id="JAT47304.1"/>
    </source>
</evidence>
<evidence type="ECO:0000256" key="7">
    <source>
        <dbReference type="ARBA" id="ARBA00023242"/>
    </source>
</evidence>
<keyword evidence="3 8" id="KW-0863">Zinc-finger</keyword>
<gene>
    <name evidence="11" type="primary">RBE_2</name>
    <name evidence="11" type="ORF">g.36981</name>
</gene>
<dbReference type="AlphaFoldDB" id="A0A1D1XY17"/>
<dbReference type="SMART" id="SM00355">
    <property type="entry name" value="ZnF_C2H2"/>
    <property type="match status" value="1"/>
</dbReference>
<protein>
    <submittedName>
        <fullName evidence="11">Putative transcriptional regulator RABBIT EARS</fullName>
    </submittedName>
</protein>
<feature type="region of interest" description="Disordered" evidence="9">
    <location>
        <begin position="92"/>
        <end position="129"/>
    </location>
</feature>
<evidence type="ECO:0000256" key="2">
    <source>
        <dbReference type="ARBA" id="ARBA00022723"/>
    </source>
</evidence>
<dbReference type="Gene3D" id="3.30.160.60">
    <property type="entry name" value="Classic Zinc Finger"/>
    <property type="match status" value="1"/>
</dbReference>
<dbReference type="SUPFAM" id="SSF57667">
    <property type="entry name" value="beta-beta-alpha zinc fingers"/>
    <property type="match status" value="1"/>
</dbReference>
<evidence type="ECO:0000256" key="8">
    <source>
        <dbReference type="PROSITE-ProRule" id="PRU00042"/>
    </source>
</evidence>
<keyword evidence="5" id="KW-0805">Transcription regulation</keyword>
<dbReference type="EMBL" id="GDJX01020632">
    <property type="protein sequence ID" value="JAT47304.1"/>
    <property type="molecule type" value="Transcribed_RNA"/>
</dbReference>
<comment type="subcellular location">
    <subcellularLocation>
        <location evidence="1">Nucleus</location>
    </subcellularLocation>
</comment>
<keyword evidence="4" id="KW-0862">Zinc</keyword>
<organism evidence="11">
    <name type="scientific">Anthurium amnicola</name>
    <dbReference type="NCBI Taxonomy" id="1678845"/>
    <lineage>
        <taxon>Eukaryota</taxon>
        <taxon>Viridiplantae</taxon>
        <taxon>Streptophyta</taxon>
        <taxon>Embryophyta</taxon>
        <taxon>Tracheophyta</taxon>
        <taxon>Spermatophyta</taxon>
        <taxon>Magnoliopsida</taxon>
        <taxon>Liliopsida</taxon>
        <taxon>Araceae</taxon>
        <taxon>Pothoideae</taxon>
        <taxon>Potheae</taxon>
        <taxon>Anthurium</taxon>
    </lineage>
</organism>
<feature type="compositionally biased region" description="Polar residues" evidence="9">
    <location>
        <begin position="178"/>
        <end position="188"/>
    </location>
</feature>
<evidence type="ECO:0000256" key="9">
    <source>
        <dbReference type="SAM" id="MobiDB-lite"/>
    </source>
</evidence>
<evidence type="ECO:0000256" key="5">
    <source>
        <dbReference type="ARBA" id="ARBA00023015"/>
    </source>
</evidence>
<dbReference type="InterPro" id="IPR036236">
    <property type="entry name" value="Znf_C2H2_sf"/>
</dbReference>
<dbReference type="PROSITE" id="PS50157">
    <property type="entry name" value="ZINC_FINGER_C2H2_2"/>
    <property type="match status" value="1"/>
</dbReference>
<feature type="region of interest" description="Disordered" evidence="9">
    <location>
        <begin position="178"/>
        <end position="218"/>
    </location>
</feature>
<dbReference type="PANTHER" id="PTHR45801:SF5">
    <property type="entry name" value="OS05G0286100 PROTEIN"/>
    <property type="match status" value="1"/>
</dbReference>